<evidence type="ECO:0000256" key="1">
    <source>
        <dbReference type="ARBA" id="ARBA00008072"/>
    </source>
</evidence>
<dbReference type="InterPro" id="IPR020843">
    <property type="entry name" value="ER"/>
</dbReference>
<dbReference type="Proteomes" id="UP000249619">
    <property type="component" value="Unassembled WGS sequence"/>
</dbReference>
<organism evidence="5 6">
    <name type="scientific">Stemphylium lycopersici</name>
    <name type="common">Tomato gray leaf spot disease fungus</name>
    <name type="synonym">Thyrospora lycopersici</name>
    <dbReference type="NCBI Taxonomy" id="183478"/>
    <lineage>
        <taxon>Eukaryota</taxon>
        <taxon>Fungi</taxon>
        <taxon>Dikarya</taxon>
        <taxon>Ascomycota</taxon>
        <taxon>Pezizomycotina</taxon>
        <taxon>Dothideomycetes</taxon>
        <taxon>Pleosporomycetidae</taxon>
        <taxon>Pleosporales</taxon>
        <taxon>Pleosporineae</taxon>
        <taxon>Pleosporaceae</taxon>
        <taxon>Stemphylium</taxon>
    </lineage>
</organism>
<dbReference type="PANTHER" id="PTHR45348:SF7">
    <property type="entry name" value="ZINC BINDING OXIDOREDUCTASE, PUTATIVE-RELATED"/>
    <property type="match status" value="1"/>
</dbReference>
<dbReference type="Pfam" id="PF08240">
    <property type="entry name" value="ADH_N"/>
    <property type="match status" value="1"/>
</dbReference>
<evidence type="ECO:0000259" key="4">
    <source>
        <dbReference type="SMART" id="SM00829"/>
    </source>
</evidence>
<evidence type="ECO:0000256" key="3">
    <source>
        <dbReference type="ARBA" id="ARBA00023002"/>
    </source>
</evidence>
<dbReference type="InterPro" id="IPR036291">
    <property type="entry name" value="NAD(P)-bd_dom_sf"/>
</dbReference>
<dbReference type="Pfam" id="PF00107">
    <property type="entry name" value="ADH_zinc_N"/>
    <property type="match status" value="1"/>
</dbReference>
<dbReference type="SUPFAM" id="SSF50129">
    <property type="entry name" value="GroES-like"/>
    <property type="match status" value="1"/>
</dbReference>
<accession>A0A364NGT8</accession>
<dbReference type="PANTHER" id="PTHR45348">
    <property type="entry name" value="HYPOTHETICAL OXIDOREDUCTASE (EUROFUNG)"/>
    <property type="match status" value="1"/>
</dbReference>
<dbReference type="InterPro" id="IPR047122">
    <property type="entry name" value="Trans-enoyl_RdTase-like"/>
</dbReference>
<dbReference type="Gene3D" id="3.40.50.720">
    <property type="entry name" value="NAD(P)-binding Rossmann-like Domain"/>
    <property type="match status" value="1"/>
</dbReference>
<comment type="subunit">
    <text evidence="2">Monomer.</text>
</comment>
<feature type="domain" description="Enoyl reductase (ER)" evidence="4">
    <location>
        <begin position="12"/>
        <end position="338"/>
    </location>
</feature>
<dbReference type="Pfam" id="PF15891">
    <property type="entry name" value="Nuc_deoxyri_tr2"/>
    <property type="match status" value="1"/>
</dbReference>
<sequence length="477" mass="51958">MILNSCKAVYVRDDGSLEIRMDITHEEAADNELLVEVRYSGVNPADSRHAQLGIRSTVAGYDFSGRVLSAPNGSHYKEGDIVAGYTPSGIGRPLKYGVHQTHLACPDDMVFEVPANLPESHAAALTVVVMTAADAVFNIFQLPLPTSPVDSARPVLVWGASSSVGLCAVQFLRASGCQTILATASPARHELLKSLGVTQVFNYNSSTVASDIAAAVEALGQGPIQHAFDAVGTFTTPSSADLVVQSIKNTEAILASVTKLDGGFRMAVAYTKGGWRIQPPGAPHIIDLPSRPEDHWHAWKALEWAVENYGSRFKLPQVEVFRGTAEDAMREIIMVVILYGAIQPGAANDWQGRLTASLSDLPIAILNPRRDDWDSSWKEDISFPPFKEQVEWEMEYARVADVIVFYFADDPRIQQPITLLELGLYAGTGKAIVCCPEGFWKRGNVQIVCERYGVESCGTEVELAEKVRARLMVELKG</sequence>
<dbReference type="InterPro" id="IPR013149">
    <property type="entry name" value="ADH-like_C"/>
</dbReference>
<dbReference type="InterPro" id="IPR011032">
    <property type="entry name" value="GroES-like_sf"/>
</dbReference>
<protein>
    <recommendedName>
        <fullName evidence="4">Enoyl reductase (ER) domain-containing protein</fullName>
    </recommendedName>
</protein>
<evidence type="ECO:0000313" key="5">
    <source>
        <dbReference type="EMBL" id="RAR16311.1"/>
    </source>
</evidence>
<reference evidence="6" key="1">
    <citation type="submission" date="2018-05" db="EMBL/GenBank/DDBJ databases">
        <title>Draft genome sequence of Stemphylium lycopersici strain CIDEFI 213.</title>
        <authorList>
            <person name="Medina R."/>
            <person name="Franco M.E.E."/>
            <person name="Lucentini C.G."/>
            <person name="Saparrat M.C.N."/>
            <person name="Balatti P.A."/>
        </authorList>
    </citation>
    <scope>NUCLEOTIDE SEQUENCE [LARGE SCALE GENOMIC DNA]</scope>
    <source>
        <strain evidence="6">CIDEFI 213</strain>
    </source>
</reference>
<dbReference type="InterPro" id="IPR013154">
    <property type="entry name" value="ADH-like_N"/>
</dbReference>
<dbReference type="SMART" id="SM00829">
    <property type="entry name" value="PKS_ER"/>
    <property type="match status" value="1"/>
</dbReference>
<evidence type="ECO:0000256" key="2">
    <source>
        <dbReference type="ARBA" id="ARBA00011245"/>
    </source>
</evidence>
<keyword evidence="6" id="KW-1185">Reference proteome</keyword>
<dbReference type="CDD" id="cd08249">
    <property type="entry name" value="enoyl_reductase_like"/>
    <property type="match status" value="1"/>
</dbReference>
<proteinExistence type="inferred from homology"/>
<keyword evidence="3" id="KW-0560">Oxidoreductase</keyword>
<evidence type="ECO:0000313" key="6">
    <source>
        <dbReference type="Proteomes" id="UP000249619"/>
    </source>
</evidence>
<dbReference type="STRING" id="183478.A0A364NGT8"/>
<comment type="similarity">
    <text evidence="1">Belongs to the zinc-containing alcohol dehydrogenase family.</text>
</comment>
<dbReference type="Gene3D" id="3.90.180.10">
    <property type="entry name" value="Medium-chain alcohol dehydrogenases, catalytic domain"/>
    <property type="match status" value="1"/>
</dbReference>
<dbReference type="GO" id="GO:0016651">
    <property type="term" value="F:oxidoreductase activity, acting on NAD(P)H"/>
    <property type="evidence" value="ECO:0007669"/>
    <property type="project" value="InterPro"/>
</dbReference>
<gene>
    <name evidence="5" type="ORF">DDE83_000183</name>
</gene>
<dbReference type="InterPro" id="IPR039470">
    <property type="entry name" value="Nuc_deoxyri_tr2"/>
</dbReference>
<comment type="caution">
    <text evidence="5">The sequence shown here is derived from an EMBL/GenBank/DDBJ whole genome shotgun (WGS) entry which is preliminary data.</text>
</comment>
<dbReference type="Gene3D" id="3.40.50.450">
    <property type="match status" value="1"/>
</dbReference>
<dbReference type="AlphaFoldDB" id="A0A364NGT8"/>
<dbReference type="EMBL" id="QGDH01000003">
    <property type="protein sequence ID" value="RAR16311.1"/>
    <property type="molecule type" value="Genomic_DNA"/>
</dbReference>
<name>A0A364NGT8_STELY</name>
<dbReference type="SUPFAM" id="SSF51735">
    <property type="entry name" value="NAD(P)-binding Rossmann-fold domains"/>
    <property type="match status" value="1"/>
</dbReference>
<dbReference type="OrthoDB" id="10257049at2759"/>